<gene>
    <name evidence="7" type="ORF">GCM10022255_039920</name>
</gene>
<dbReference type="PANTHER" id="PTHR30055">
    <property type="entry name" value="HTH-TYPE TRANSCRIPTIONAL REGULATOR RUTR"/>
    <property type="match status" value="1"/>
</dbReference>
<reference evidence="8" key="1">
    <citation type="journal article" date="2019" name="Int. J. Syst. Evol. Microbiol.">
        <title>The Global Catalogue of Microorganisms (GCM) 10K type strain sequencing project: providing services to taxonomists for standard genome sequencing and annotation.</title>
        <authorList>
            <consortium name="The Broad Institute Genomics Platform"/>
            <consortium name="The Broad Institute Genome Sequencing Center for Infectious Disease"/>
            <person name="Wu L."/>
            <person name="Ma J."/>
        </authorList>
    </citation>
    <scope>NUCLEOTIDE SEQUENCE [LARGE SCALE GENOMIC DNA]</scope>
    <source>
        <strain evidence="8">JCM 17441</strain>
    </source>
</reference>
<evidence type="ECO:0000259" key="5">
    <source>
        <dbReference type="PROSITE" id="PS50949"/>
    </source>
</evidence>
<accession>A0ABP8DA78</accession>
<dbReference type="InterPro" id="IPR009057">
    <property type="entry name" value="Homeodomain-like_sf"/>
</dbReference>
<dbReference type="InterPro" id="IPR001647">
    <property type="entry name" value="HTH_TetR"/>
</dbReference>
<dbReference type="InterPro" id="IPR000524">
    <property type="entry name" value="Tscrpt_reg_HTH_GntR"/>
</dbReference>
<dbReference type="Gene3D" id="1.10.10.10">
    <property type="entry name" value="Winged helix-like DNA-binding domain superfamily/Winged helix DNA-binding domain"/>
    <property type="match status" value="1"/>
</dbReference>
<feature type="domain" description="HTH gntR-type" evidence="5">
    <location>
        <begin position="2"/>
        <end position="70"/>
    </location>
</feature>
<dbReference type="PROSITE" id="PS50977">
    <property type="entry name" value="HTH_TETR_2"/>
    <property type="match status" value="1"/>
</dbReference>
<dbReference type="PROSITE" id="PS50949">
    <property type="entry name" value="HTH_GNTR"/>
    <property type="match status" value="1"/>
</dbReference>
<dbReference type="Pfam" id="PF02909">
    <property type="entry name" value="TetR_C_1"/>
    <property type="match status" value="1"/>
</dbReference>
<dbReference type="SUPFAM" id="SSF48498">
    <property type="entry name" value="Tetracyclin repressor-like, C-terminal domain"/>
    <property type="match status" value="1"/>
</dbReference>
<evidence type="ECO:0000256" key="2">
    <source>
        <dbReference type="ARBA" id="ARBA00023125"/>
    </source>
</evidence>
<keyword evidence="2 4" id="KW-0238">DNA-binding</keyword>
<dbReference type="SUPFAM" id="SSF46785">
    <property type="entry name" value="Winged helix' DNA-binding domain"/>
    <property type="match status" value="1"/>
</dbReference>
<dbReference type="RefSeq" id="WP_345128598.1">
    <property type="nucleotide sequence ID" value="NZ_BAABAT010000010.1"/>
</dbReference>
<evidence type="ECO:0000313" key="8">
    <source>
        <dbReference type="Proteomes" id="UP001500620"/>
    </source>
</evidence>
<dbReference type="PANTHER" id="PTHR30055:SF151">
    <property type="entry name" value="TRANSCRIPTIONAL REGULATORY PROTEIN"/>
    <property type="match status" value="1"/>
</dbReference>
<evidence type="ECO:0000313" key="7">
    <source>
        <dbReference type="EMBL" id="GAA4250609.1"/>
    </source>
</evidence>
<dbReference type="SUPFAM" id="SSF46689">
    <property type="entry name" value="Homeodomain-like"/>
    <property type="match status" value="1"/>
</dbReference>
<comment type="caution">
    <text evidence="7">The sequence shown here is derived from an EMBL/GenBank/DDBJ whole genome shotgun (WGS) entry which is preliminary data.</text>
</comment>
<dbReference type="Pfam" id="PF00392">
    <property type="entry name" value="GntR"/>
    <property type="match status" value="1"/>
</dbReference>
<keyword evidence="8" id="KW-1185">Reference proteome</keyword>
<keyword evidence="3" id="KW-0804">Transcription</keyword>
<evidence type="ECO:0000256" key="1">
    <source>
        <dbReference type="ARBA" id="ARBA00023015"/>
    </source>
</evidence>
<dbReference type="InterPro" id="IPR036388">
    <property type="entry name" value="WH-like_DNA-bd_sf"/>
</dbReference>
<organism evidence="7 8">
    <name type="scientific">Dactylosporangium darangshiense</name>
    <dbReference type="NCBI Taxonomy" id="579108"/>
    <lineage>
        <taxon>Bacteria</taxon>
        <taxon>Bacillati</taxon>
        <taxon>Actinomycetota</taxon>
        <taxon>Actinomycetes</taxon>
        <taxon>Micromonosporales</taxon>
        <taxon>Micromonosporaceae</taxon>
        <taxon>Dactylosporangium</taxon>
    </lineage>
</organism>
<dbReference type="InterPro" id="IPR004111">
    <property type="entry name" value="Repressor_TetR_C"/>
</dbReference>
<proteinExistence type="predicted"/>
<dbReference type="InterPro" id="IPR036271">
    <property type="entry name" value="Tet_transcr_reg_TetR-rel_C_sf"/>
</dbReference>
<keyword evidence="1" id="KW-0805">Transcription regulation</keyword>
<name>A0ABP8DA78_9ACTN</name>
<evidence type="ECO:0000259" key="6">
    <source>
        <dbReference type="PROSITE" id="PS50977"/>
    </source>
</evidence>
<dbReference type="InterPro" id="IPR050109">
    <property type="entry name" value="HTH-type_TetR-like_transc_reg"/>
</dbReference>
<protein>
    <submittedName>
        <fullName evidence="7">TetR/AcrR family transcriptional regulator C-terminal domain-containing protein</fullName>
    </submittedName>
</protein>
<dbReference type="Proteomes" id="UP001500620">
    <property type="component" value="Unassembled WGS sequence"/>
</dbReference>
<sequence length="260" mass="29104">MALIAADIVAELRRRIAARELRPGELLTFRDLMREWDVSMHIAFKALRLMRDEGLTGKVRRVHGMVVTEDAASVASAWRPPPPASLGFRTQVVGIAIELADTEGLAAVSMRRIAERLGVATMTPYRHVRPRARLEILMADAVFAEHPPPKHVGVWRAQLEQLCRMQWQMYRSRPWLARTVCFQRSELNPHVVAHVEWAMRAMAGVHLPAQTVSQIAATAADFVRGTALDLDGADDDTALFEFGLQRLLEGFALLESAGRR</sequence>
<dbReference type="Gene3D" id="1.10.357.10">
    <property type="entry name" value="Tetracycline Repressor, domain 2"/>
    <property type="match status" value="1"/>
</dbReference>
<feature type="domain" description="HTH tetR-type" evidence="6">
    <location>
        <begin position="86"/>
        <end position="146"/>
    </location>
</feature>
<dbReference type="InterPro" id="IPR036390">
    <property type="entry name" value="WH_DNA-bd_sf"/>
</dbReference>
<evidence type="ECO:0000256" key="4">
    <source>
        <dbReference type="PROSITE-ProRule" id="PRU00335"/>
    </source>
</evidence>
<dbReference type="EMBL" id="BAABAT010000010">
    <property type="protein sequence ID" value="GAA4250609.1"/>
    <property type="molecule type" value="Genomic_DNA"/>
</dbReference>
<evidence type="ECO:0000256" key="3">
    <source>
        <dbReference type="ARBA" id="ARBA00023163"/>
    </source>
</evidence>
<feature type="DNA-binding region" description="H-T-H motif" evidence="4">
    <location>
        <begin position="109"/>
        <end position="128"/>
    </location>
</feature>